<dbReference type="PANTHER" id="PTHR11787">
    <property type="entry name" value="RAB GDP-DISSOCIATION INHIBITOR"/>
    <property type="match status" value="1"/>
</dbReference>
<dbReference type="InterPro" id="IPR018203">
    <property type="entry name" value="GDP_dissociation_inhibitor"/>
</dbReference>
<feature type="region of interest" description="Disordered" evidence="2">
    <location>
        <begin position="470"/>
        <end position="496"/>
    </location>
</feature>
<reference evidence="3 4" key="1">
    <citation type="submission" date="2024-01" db="EMBL/GenBank/DDBJ databases">
        <title>A draft genome for the cacao thread blight pathogen Marasmiellus scandens.</title>
        <authorList>
            <person name="Baruah I.K."/>
            <person name="Leung J."/>
            <person name="Bukari Y."/>
            <person name="Amoako-Attah I."/>
            <person name="Meinhardt L.W."/>
            <person name="Bailey B.A."/>
            <person name="Cohen S.P."/>
        </authorList>
    </citation>
    <scope>NUCLEOTIDE SEQUENCE [LARGE SCALE GENOMIC DNA]</scope>
    <source>
        <strain evidence="3 4">GH-19</strain>
    </source>
</reference>
<evidence type="ECO:0000313" key="4">
    <source>
        <dbReference type="Proteomes" id="UP001498398"/>
    </source>
</evidence>
<feature type="region of interest" description="Disordered" evidence="2">
    <location>
        <begin position="528"/>
        <end position="592"/>
    </location>
</feature>
<proteinExistence type="inferred from homology"/>
<evidence type="ECO:0008006" key="5">
    <source>
        <dbReference type="Google" id="ProtNLM"/>
    </source>
</evidence>
<dbReference type="Proteomes" id="UP001498398">
    <property type="component" value="Unassembled WGS sequence"/>
</dbReference>
<comment type="similarity">
    <text evidence="1">Belongs to the Rab GDI family.</text>
</comment>
<dbReference type="PRINTS" id="PR00891">
    <property type="entry name" value="RABGDIREP"/>
</dbReference>
<accession>A0ABR1IMJ7</accession>
<gene>
    <name evidence="3" type="ORF">VKT23_019048</name>
</gene>
<feature type="compositionally biased region" description="Acidic residues" evidence="2">
    <location>
        <begin position="343"/>
        <end position="361"/>
    </location>
</feature>
<evidence type="ECO:0000256" key="2">
    <source>
        <dbReference type="SAM" id="MobiDB-lite"/>
    </source>
</evidence>
<dbReference type="Gene3D" id="3.30.519.10">
    <property type="entry name" value="Guanine Nucleotide Dissociation Inhibitor, domain 2"/>
    <property type="match status" value="1"/>
</dbReference>
<dbReference type="PANTHER" id="PTHR11787:SF4">
    <property type="entry name" value="CHM, RAB ESCORT PROTEIN 1"/>
    <property type="match status" value="1"/>
</dbReference>
<sequence>MDEGVFDVVVIGTGLTESITAAALSKAGFKVAHLDRNPYYGADEASLSLDEFIHWTKDSPNGFSLFSRSGNESLPHSRQYSISLSPSVIPSTGPLISSLISSGVSRYGGFRLIDQIGIYSSSGTVQRVPGNKEDIFKNKNISLVDKRRLMRFLMFASGDFEEAKELKGNETMSFIEFLKRSFSLNDEIASTITYALGHCLSASDTTLPTLQRLRRYLRSSGRYGSSPFLVGHYGSSGEIAQGFCRTSAVSGGVYILGKTISSITSNASSDSRNYTIHLDDFPEPFTCDLIISSERHIPDSLTAHAKQVPAKSDTGSPGTSSYPSVARCVAIIDRPLSFHPTQDEGDLSEEEVDPTEEDDALESSASETQTQIPAVDAGVLVFPPSSLSGGSATTFSVTAFIVGDSTMSTPKEKWIIYISTPVSQDNASSPEEILKPYLDATLSLARPQPDSATTPIVPLFTTFYLQSSPVPSSSPSSASPSSNPNPTCLMPPPLPLLPLPESPDSAAVNAESVFWEAVNVLKAIRKARTESQTVSRAGTGDSGADANAKTEDQGQSGEEASGKQEQERETETEKEIESFWPPIEQNDDEEDF</sequence>
<dbReference type="SUPFAM" id="SSF54373">
    <property type="entry name" value="FAD-linked reductases, C-terminal domain"/>
    <property type="match status" value="1"/>
</dbReference>
<organism evidence="3 4">
    <name type="scientific">Marasmiellus scandens</name>
    <dbReference type="NCBI Taxonomy" id="2682957"/>
    <lineage>
        <taxon>Eukaryota</taxon>
        <taxon>Fungi</taxon>
        <taxon>Dikarya</taxon>
        <taxon>Basidiomycota</taxon>
        <taxon>Agaricomycotina</taxon>
        <taxon>Agaricomycetes</taxon>
        <taxon>Agaricomycetidae</taxon>
        <taxon>Agaricales</taxon>
        <taxon>Marasmiineae</taxon>
        <taxon>Omphalotaceae</taxon>
        <taxon>Marasmiellus</taxon>
    </lineage>
</organism>
<feature type="compositionally biased region" description="Low complexity" evidence="2">
    <location>
        <begin position="470"/>
        <end position="488"/>
    </location>
</feature>
<dbReference type="InterPro" id="IPR036188">
    <property type="entry name" value="FAD/NAD-bd_sf"/>
</dbReference>
<comment type="caution">
    <text evidence="3">The sequence shown here is derived from an EMBL/GenBank/DDBJ whole genome shotgun (WGS) entry which is preliminary data.</text>
</comment>
<evidence type="ECO:0000313" key="3">
    <source>
        <dbReference type="EMBL" id="KAK7436641.1"/>
    </source>
</evidence>
<evidence type="ECO:0000256" key="1">
    <source>
        <dbReference type="ARBA" id="ARBA00005593"/>
    </source>
</evidence>
<protein>
    <recommendedName>
        <fullName evidence="5">FAD/NAD(P)-binding domain-containing protein</fullName>
    </recommendedName>
</protein>
<dbReference type="EMBL" id="JBANRG010000092">
    <property type="protein sequence ID" value="KAK7436641.1"/>
    <property type="molecule type" value="Genomic_DNA"/>
</dbReference>
<keyword evidence="4" id="KW-1185">Reference proteome</keyword>
<feature type="region of interest" description="Disordered" evidence="2">
    <location>
        <begin position="338"/>
        <end position="369"/>
    </location>
</feature>
<dbReference type="Pfam" id="PF00996">
    <property type="entry name" value="GDI"/>
    <property type="match status" value="1"/>
</dbReference>
<dbReference type="SUPFAM" id="SSF51905">
    <property type="entry name" value="FAD/NAD(P)-binding domain"/>
    <property type="match status" value="1"/>
</dbReference>
<name>A0ABR1IMJ7_9AGAR</name>
<feature type="compositionally biased region" description="Basic and acidic residues" evidence="2">
    <location>
        <begin position="560"/>
        <end position="577"/>
    </location>
</feature>
<dbReference type="Gene3D" id="3.50.50.60">
    <property type="entry name" value="FAD/NAD(P)-binding domain"/>
    <property type="match status" value="2"/>
</dbReference>